<evidence type="ECO:0000313" key="18">
    <source>
        <dbReference type="Proteomes" id="UP000218899"/>
    </source>
</evidence>
<dbReference type="PANTHER" id="PTHR30474:SF2">
    <property type="entry name" value="PEPTIDOGLYCAN GLYCOSYLTRANSFERASE FTSW-RELATED"/>
    <property type="match status" value="1"/>
</dbReference>
<evidence type="ECO:0000256" key="12">
    <source>
        <dbReference type="ARBA" id="ARBA00023306"/>
    </source>
</evidence>
<proteinExistence type="inferred from homology"/>
<dbReference type="GO" id="GO:0015648">
    <property type="term" value="F:lipid-linked peptidoglycan transporter activity"/>
    <property type="evidence" value="ECO:0007669"/>
    <property type="project" value="TreeGrafter"/>
</dbReference>
<feature type="transmembrane region" description="Helical" evidence="16">
    <location>
        <begin position="361"/>
        <end position="382"/>
    </location>
</feature>
<evidence type="ECO:0000256" key="6">
    <source>
        <dbReference type="ARBA" id="ARBA00022679"/>
    </source>
</evidence>
<feature type="transmembrane region" description="Helical" evidence="16">
    <location>
        <begin position="123"/>
        <end position="147"/>
    </location>
</feature>
<evidence type="ECO:0000256" key="3">
    <source>
        <dbReference type="ARBA" id="ARBA00022475"/>
    </source>
</evidence>
<keyword evidence="4 16" id="KW-0132">Cell division</keyword>
<evidence type="ECO:0000256" key="2">
    <source>
        <dbReference type="ARBA" id="ARBA00004752"/>
    </source>
</evidence>
<keyword evidence="3 16" id="KW-1003">Cell membrane</keyword>
<organism evidence="17 18">
    <name type="scientific">Sulfurifustis variabilis</name>
    <dbReference type="NCBI Taxonomy" id="1675686"/>
    <lineage>
        <taxon>Bacteria</taxon>
        <taxon>Pseudomonadati</taxon>
        <taxon>Pseudomonadota</taxon>
        <taxon>Gammaproteobacteria</taxon>
        <taxon>Acidiferrobacterales</taxon>
        <taxon>Acidiferrobacteraceae</taxon>
        <taxon>Sulfurifustis</taxon>
    </lineage>
</organism>
<dbReference type="Pfam" id="PF01098">
    <property type="entry name" value="FTSW_RODA_SPOVE"/>
    <property type="match status" value="1"/>
</dbReference>
<keyword evidence="8 16" id="KW-0133">Cell shape</keyword>
<name>A0A1B4V1I5_9GAMM</name>
<dbReference type="GO" id="GO:0005886">
    <property type="term" value="C:plasma membrane"/>
    <property type="evidence" value="ECO:0007669"/>
    <property type="project" value="UniProtKB-SubCell"/>
</dbReference>
<keyword evidence="18" id="KW-1185">Reference proteome</keyword>
<comment type="similarity">
    <text evidence="14 16">Belongs to the SEDS family. FtsW subfamily.</text>
</comment>
<comment type="pathway">
    <text evidence="2 16">Cell wall biogenesis; peptidoglycan biosynthesis.</text>
</comment>
<feature type="transmembrane region" description="Helical" evidence="16">
    <location>
        <begin position="292"/>
        <end position="313"/>
    </location>
</feature>
<dbReference type="GO" id="GO:0008360">
    <property type="term" value="P:regulation of cell shape"/>
    <property type="evidence" value="ECO:0007669"/>
    <property type="project" value="UniProtKB-KW"/>
</dbReference>
<protein>
    <recommendedName>
        <fullName evidence="16">Probable peptidoglycan glycosyltransferase FtsW</fullName>
        <shortName evidence="16">PGT</shortName>
        <ecNumber evidence="16">2.4.99.28</ecNumber>
    </recommendedName>
    <alternativeName>
        <fullName evidence="16">Cell division protein FtsW</fullName>
    </alternativeName>
    <alternativeName>
        <fullName evidence="16">Cell wall polymerase</fullName>
    </alternativeName>
    <alternativeName>
        <fullName evidence="16">Peptidoglycan polymerase</fullName>
        <shortName evidence="16">PG polymerase</shortName>
    </alternativeName>
</protein>
<keyword evidence="11 16" id="KW-0472">Membrane</keyword>
<dbReference type="GO" id="GO:0071555">
    <property type="term" value="P:cell wall organization"/>
    <property type="evidence" value="ECO:0007669"/>
    <property type="project" value="UniProtKB-KW"/>
</dbReference>
<evidence type="ECO:0000313" key="17">
    <source>
        <dbReference type="EMBL" id="BAU47273.1"/>
    </source>
</evidence>
<feature type="transmembrane region" description="Helical" evidence="16">
    <location>
        <begin position="207"/>
        <end position="229"/>
    </location>
</feature>
<evidence type="ECO:0000256" key="11">
    <source>
        <dbReference type="ARBA" id="ARBA00023136"/>
    </source>
</evidence>
<feature type="transmembrane region" description="Helical" evidence="16">
    <location>
        <begin position="320"/>
        <end position="341"/>
    </location>
</feature>
<dbReference type="EC" id="2.4.99.28" evidence="16"/>
<feature type="transmembrane region" description="Helical" evidence="16">
    <location>
        <begin position="27"/>
        <end position="45"/>
    </location>
</feature>
<dbReference type="Proteomes" id="UP000218899">
    <property type="component" value="Chromosome"/>
</dbReference>
<reference evidence="17 18" key="1">
    <citation type="submission" date="2015-08" db="EMBL/GenBank/DDBJ databases">
        <title>Complete genome sequence of Sulfurifustis variabilis.</title>
        <authorList>
            <person name="Miura A."/>
            <person name="Kojima H."/>
            <person name="Fukui M."/>
        </authorList>
    </citation>
    <scope>NUCLEOTIDE SEQUENCE [LARGE SCALE GENOMIC DNA]</scope>
    <source>
        <strain evidence="18">skN76</strain>
    </source>
</reference>
<evidence type="ECO:0000256" key="15">
    <source>
        <dbReference type="ARBA" id="ARBA00049902"/>
    </source>
</evidence>
<keyword evidence="16" id="KW-0997">Cell inner membrane</keyword>
<dbReference type="GO" id="GO:0008955">
    <property type="term" value="F:peptidoglycan glycosyltransferase activity"/>
    <property type="evidence" value="ECO:0007669"/>
    <property type="project" value="UniProtKB-UniRule"/>
</dbReference>
<dbReference type="RefSeq" id="WP_096458834.1">
    <property type="nucleotide sequence ID" value="NZ_AP014936.1"/>
</dbReference>
<keyword evidence="5 16" id="KW-0328">Glycosyltransferase</keyword>
<dbReference type="GO" id="GO:0043093">
    <property type="term" value="P:FtsZ-dependent cytokinesis"/>
    <property type="evidence" value="ECO:0007669"/>
    <property type="project" value="UniProtKB-UniRule"/>
</dbReference>
<evidence type="ECO:0000256" key="8">
    <source>
        <dbReference type="ARBA" id="ARBA00022960"/>
    </source>
</evidence>
<evidence type="ECO:0000256" key="14">
    <source>
        <dbReference type="ARBA" id="ARBA00038053"/>
    </source>
</evidence>
<dbReference type="InterPro" id="IPR001182">
    <property type="entry name" value="FtsW/RodA"/>
</dbReference>
<evidence type="ECO:0000256" key="5">
    <source>
        <dbReference type="ARBA" id="ARBA00022676"/>
    </source>
</evidence>
<dbReference type="GO" id="GO:0032153">
    <property type="term" value="C:cell division site"/>
    <property type="evidence" value="ECO:0007669"/>
    <property type="project" value="UniProtKB-UniRule"/>
</dbReference>
<keyword evidence="10 16" id="KW-1133">Transmembrane helix</keyword>
<keyword evidence="12 16" id="KW-0131">Cell cycle</keyword>
<evidence type="ECO:0000256" key="4">
    <source>
        <dbReference type="ARBA" id="ARBA00022618"/>
    </source>
</evidence>
<evidence type="ECO:0000256" key="9">
    <source>
        <dbReference type="ARBA" id="ARBA00022984"/>
    </source>
</evidence>
<comment type="subcellular location">
    <subcellularLocation>
        <location evidence="16">Cell inner membrane</location>
        <topology evidence="16">Multi-pass membrane protein</topology>
    </subcellularLocation>
    <subcellularLocation>
        <location evidence="1">Cell membrane</location>
        <topology evidence="1">Multi-pass membrane protein</topology>
    </subcellularLocation>
    <text evidence="16">Localizes to the division septum.</text>
</comment>
<keyword evidence="7 16" id="KW-0812">Transmembrane</keyword>
<evidence type="ECO:0000256" key="10">
    <source>
        <dbReference type="ARBA" id="ARBA00022989"/>
    </source>
</evidence>
<dbReference type="InterPro" id="IPR013437">
    <property type="entry name" value="FtsW"/>
</dbReference>
<dbReference type="HAMAP" id="MF_00913">
    <property type="entry name" value="PGT_FtsW_proteobact"/>
    <property type="match status" value="1"/>
</dbReference>
<keyword evidence="13 16" id="KW-0961">Cell wall biogenesis/degradation</keyword>
<evidence type="ECO:0000256" key="7">
    <source>
        <dbReference type="ARBA" id="ARBA00022692"/>
    </source>
</evidence>
<dbReference type="OrthoDB" id="9768187at2"/>
<dbReference type="NCBIfam" id="TIGR02614">
    <property type="entry name" value="ftsW"/>
    <property type="match status" value="1"/>
</dbReference>
<dbReference type="GO" id="GO:0009252">
    <property type="term" value="P:peptidoglycan biosynthetic process"/>
    <property type="evidence" value="ECO:0007669"/>
    <property type="project" value="UniProtKB-UniRule"/>
</dbReference>
<dbReference type="UniPathway" id="UPA00219"/>
<dbReference type="InterPro" id="IPR018365">
    <property type="entry name" value="Cell_cycle_FtsW-rel_CS"/>
</dbReference>
<dbReference type="EMBL" id="AP014936">
    <property type="protein sequence ID" value="BAU47273.1"/>
    <property type="molecule type" value="Genomic_DNA"/>
</dbReference>
<dbReference type="PANTHER" id="PTHR30474">
    <property type="entry name" value="CELL CYCLE PROTEIN"/>
    <property type="match status" value="1"/>
</dbReference>
<accession>A0A1B4V1I5</accession>
<dbReference type="KEGG" id="sva:SVA_0694"/>
<dbReference type="AlphaFoldDB" id="A0A1B4V1I5"/>
<evidence type="ECO:0000256" key="16">
    <source>
        <dbReference type="HAMAP-Rule" id="MF_00913"/>
    </source>
</evidence>
<keyword evidence="6 16" id="KW-0808">Transferase</keyword>
<sequence>MSRVLLDGRLAGGRTAWRVAGQVHHPWDYWLIGSVLALTALGLVMVHSASVDYATRSFGHSGHFLIRHASYLLAALVTALIVVRTRVQWWEAAGRYLLLVGIGLLVLVLVPGIGVHVNGSTRWLRLGVVTVQPSEIMKLGAVVYVAGYLVRKHEALGRFIQGILMIGMVVALIGVLLLQQPDLGSLVVICLTVLTMLFLAGVRFWHFMIVVGAGAGGMVLLTLVSPYRLSRVTSFLDPWADPFDTGFQLVQALIAFGRGEWFGVGLGASVQKLSYLPAAHTDFLMAVIAEELGLVGVLAVIALFGVVMVRAFLIARAAEAAGLLYGARLAHGLGLLLGYQGMINIGVNMGLLPTKGLTLPFVSYGGSSLVVSAAAVALLLVIERESRGRVWGRA</sequence>
<comment type="catalytic activity">
    <reaction evidence="15 16">
        <text>[GlcNAc-(1-&gt;4)-Mur2Ac(oyl-L-Ala-gamma-D-Glu-L-Lys-D-Ala-D-Ala)](n)-di-trans,octa-cis-undecaprenyl diphosphate + beta-D-GlcNAc-(1-&gt;4)-Mur2Ac(oyl-L-Ala-gamma-D-Glu-L-Lys-D-Ala-D-Ala)-di-trans,octa-cis-undecaprenyl diphosphate = [GlcNAc-(1-&gt;4)-Mur2Ac(oyl-L-Ala-gamma-D-Glu-L-Lys-D-Ala-D-Ala)](n+1)-di-trans,octa-cis-undecaprenyl diphosphate + di-trans,octa-cis-undecaprenyl diphosphate + H(+)</text>
        <dbReference type="Rhea" id="RHEA:23708"/>
        <dbReference type="Rhea" id="RHEA-COMP:9602"/>
        <dbReference type="Rhea" id="RHEA-COMP:9603"/>
        <dbReference type="ChEBI" id="CHEBI:15378"/>
        <dbReference type="ChEBI" id="CHEBI:58405"/>
        <dbReference type="ChEBI" id="CHEBI:60033"/>
        <dbReference type="ChEBI" id="CHEBI:78435"/>
        <dbReference type="EC" id="2.4.99.28"/>
    </reaction>
</comment>
<feature type="transmembrane region" description="Helical" evidence="16">
    <location>
        <begin position="96"/>
        <end position="117"/>
    </location>
</feature>
<evidence type="ECO:0000256" key="13">
    <source>
        <dbReference type="ARBA" id="ARBA00023316"/>
    </source>
</evidence>
<evidence type="ECO:0000256" key="1">
    <source>
        <dbReference type="ARBA" id="ARBA00004651"/>
    </source>
</evidence>
<feature type="transmembrane region" description="Helical" evidence="16">
    <location>
        <begin position="183"/>
        <end position="200"/>
    </location>
</feature>
<dbReference type="PROSITE" id="PS00428">
    <property type="entry name" value="FTSW_RODA_SPOVE"/>
    <property type="match status" value="1"/>
</dbReference>
<gene>
    <name evidence="16" type="primary">ftsW</name>
    <name evidence="17" type="ORF">SVA_0694</name>
</gene>
<feature type="transmembrane region" description="Helical" evidence="16">
    <location>
        <begin position="159"/>
        <end position="177"/>
    </location>
</feature>
<feature type="transmembrane region" description="Helical" evidence="16">
    <location>
        <begin position="65"/>
        <end position="84"/>
    </location>
</feature>
<comment type="function">
    <text evidence="16">Peptidoglycan polymerase that is essential for cell division.</text>
</comment>
<keyword evidence="9 16" id="KW-0573">Peptidoglycan synthesis</keyword>